<accession>A0A5R9Q3U7</accession>
<feature type="transmembrane region" description="Helical" evidence="1">
    <location>
        <begin position="266"/>
        <end position="282"/>
    </location>
</feature>
<dbReference type="EMBL" id="PPSW01000015">
    <property type="protein sequence ID" value="TLX47027.1"/>
    <property type="molecule type" value="Genomic_DNA"/>
</dbReference>
<feature type="transmembrane region" description="Helical" evidence="1">
    <location>
        <begin position="55"/>
        <end position="74"/>
    </location>
</feature>
<evidence type="ECO:0000256" key="1">
    <source>
        <dbReference type="SAM" id="Phobius"/>
    </source>
</evidence>
<dbReference type="InterPro" id="IPR002656">
    <property type="entry name" value="Acyl_transf_3_dom"/>
</dbReference>
<evidence type="ECO:0000313" key="4">
    <source>
        <dbReference type="Proteomes" id="UP000309186"/>
    </source>
</evidence>
<evidence type="ECO:0000313" key="3">
    <source>
        <dbReference type="EMBL" id="TLX47027.1"/>
    </source>
</evidence>
<dbReference type="GO" id="GO:0016747">
    <property type="term" value="F:acyltransferase activity, transferring groups other than amino-acyl groups"/>
    <property type="evidence" value="ECO:0007669"/>
    <property type="project" value="InterPro"/>
</dbReference>
<feature type="transmembrane region" description="Helical" evidence="1">
    <location>
        <begin position="334"/>
        <end position="356"/>
    </location>
</feature>
<feature type="transmembrane region" description="Helical" evidence="1">
    <location>
        <begin position="303"/>
        <end position="322"/>
    </location>
</feature>
<gene>
    <name evidence="3" type="ORF">C1E24_11065</name>
</gene>
<dbReference type="Proteomes" id="UP000309186">
    <property type="component" value="Unassembled WGS sequence"/>
</dbReference>
<sequence>MQARYVGEVMTKNRIDALTGIRGIAALWVLLHHLVSQYPLQGKLPVLVEHIAEKGWLGVDLFFILSGFVIAYVHHKDFATQITANTIKQFMVKRIARIYPVHLLTTLSLVPIYFGAKWAFGYDSPVNAFSLEKLLYSVSLTNGFGFHDSLGWNAPSWSVSSEFLAYLAFPFLAALLLRKQLSALLCFALIAAIFTITTSIGWILTDMNSYIAGWEWVSMRVLSEFIFGMLIFQLYRLNFKAPFWLFAILSALVIVYMSVINAESRWDWVMVLTFGVLIYALTNSEHAISRILASANMKYLGEISYSIYLCHGVVFMVFNSALPKLMPNFEGLFLLIPILIYVVATLVVAHFMYKLVEIPAQAYLKKKWL</sequence>
<feature type="transmembrane region" description="Helical" evidence="1">
    <location>
        <begin position="216"/>
        <end position="235"/>
    </location>
</feature>
<dbReference type="Pfam" id="PF01757">
    <property type="entry name" value="Acyl_transf_3"/>
    <property type="match status" value="1"/>
</dbReference>
<keyword evidence="1" id="KW-0472">Membrane</keyword>
<comment type="caution">
    <text evidence="3">The sequence shown here is derived from an EMBL/GenBank/DDBJ whole genome shotgun (WGS) entry which is preliminary data.</text>
</comment>
<feature type="domain" description="Acyltransferase 3" evidence="2">
    <location>
        <begin position="16"/>
        <end position="349"/>
    </location>
</feature>
<dbReference type="OrthoDB" id="9767863at2"/>
<dbReference type="PANTHER" id="PTHR23028">
    <property type="entry name" value="ACETYLTRANSFERASE"/>
    <property type="match status" value="1"/>
</dbReference>
<dbReference type="AlphaFoldDB" id="A0A5R9Q3U7"/>
<name>A0A5R9Q3U7_9GAMM</name>
<proteinExistence type="predicted"/>
<evidence type="ECO:0000259" key="2">
    <source>
        <dbReference type="Pfam" id="PF01757"/>
    </source>
</evidence>
<feature type="transmembrane region" description="Helical" evidence="1">
    <location>
        <begin position="242"/>
        <end position="260"/>
    </location>
</feature>
<feature type="transmembrane region" description="Helical" evidence="1">
    <location>
        <begin position="184"/>
        <end position="204"/>
    </location>
</feature>
<organism evidence="3 4">
    <name type="scientific">Pseudoalteromonas phenolica</name>
    <dbReference type="NCBI Taxonomy" id="161398"/>
    <lineage>
        <taxon>Bacteria</taxon>
        <taxon>Pseudomonadati</taxon>
        <taxon>Pseudomonadota</taxon>
        <taxon>Gammaproteobacteria</taxon>
        <taxon>Alteromonadales</taxon>
        <taxon>Pseudoalteromonadaceae</taxon>
        <taxon>Pseudoalteromonas</taxon>
    </lineage>
</organism>
<keyword evidence="1" id="KW-0812">Transmembrane</keyword>
<protein>
    <recommendedName>
        <fullName evidence="2">Acyltransferase 3 domain-containing protein</fullName>
    </recommendedName>
</protein>
<reference evidence="3 4" key="1">
    <citation type="submission" date="2018-01" db="EMBL/GenBank/DDBJ databases">
        <title>Co-occurrence of chitin degradation, pigmentation and bioactivity in marine Pseudoalteromonas.</title>
        <authorList>
            <person name="Paulsen S."/>
            <person name="Gram L."/>
            <person name="Machado H."/>
        </authorList>
    </citation>
    <scope>NUCLEOTIDE SEQUENCE [LARGE SCALE GENOMIC DNA]</scope>
    <source>
        <strain evidence="3 4">S3663</strain>
    </source>
</reference>
<feature type="transmembrane region" description="Helical" evidence="1">
    <location>
        <begin position="95"/>
        <end position="114"/>
    </location>
</feature>
<keyword evidence="1" id="KW-1133">Transmembrane helix</keyword>
<dbReference type="InterPro" id="IPR050879">
    <property type="entry name" value="Acyltransferase_3"/>
</dbReference>
<feature type="transmembrane region" description="Helical" evidence="1">
    <location>
        <begin position="157"/>
        <end position="177"/>
    </location>
</feature>
<feature type="transmembrane region" description="Helical" evidence="1">
    <location>
        <begin position="15"/>
        <end position="35"/>
    </location>
</feature>